<dbReference type="EMBL" id="JAAIUW010000003">
    <property type="protein sequence ID" value="KAF7838893.1"/>
    <property type="molecule type" value="Genomic_DNA"/>
</dbReference>
<dbReference type="Proteomes" id="UP000634136">
    <property type="component" value="Unassembled WGS sequence"/>
</dbReference>
<dbReference type="AlphaFoldDB" id="A0A834X616"/>
<gene>
    <name evidence="1" type="ORF">G2W53_007375</name>
</gene>
<accession>A0A834X616</accession>
<protein>
    <submittedName>
        <fullName evidence="1">Uncharacterized protein</fullName>
    </submittedName>
</protein>
<evidence type="ECO:0000313" key="1">
    <source>
        <dbReference type="EMBL" id="KAF7838893.1"/>
    </source>
</evidence>
<evidence type="ECO:0000313" key="2">
    <source>
        <dbReference type="Proteomes" id="UP000634136"/>
    </source>
</evidence>
<organism evidence="1 2">
    <name type="scientific">Senna tora</name>
    <dbReference type="NCBI Taxonomy" id="362788"/>
    <lineage>
        <taxon>Eukaryota</taxon>
        <taxon>Viridiplantae</taxon>
        <taxon>Streptophyta</taxon>
        <taxon>Embryophyta</taxon>
        <taxon>Tracheophyta</taxon>
        <taxon>Spermatophyta</taxon>
        <taxon>Magnoliopsida</taxon>
        <taxon>eudicotyledons</taxon>
        <taxon>Gunneridae</taxon>
        <taxon>Pentapetalae</taxon>
        <taxon>rosids</taxon>
        <taxon>fabids</taxon>
        <taxon>Fabales</taxon>
        <taxon>Fabaceae</taxon>
        <taxon>Caesalpinioideae</taxon>
        <taxon>Cassia clade</taxon>
        <taxon>Senna</taxon>
    </lineage>
</organism>
<sequence length="74" mass="8120">MSRMHVLSWKAEMSKIEALASPLQRVPEEAEVVVMDVLGTTVSYQVYSVFGRHTVFSGQCTMSRGHCDGTATGQ</sequence>
<reference evidence="1" key="1">
    <citation type="submission" date="2020-09" db="EMBL/GenBank/DDBJ databases">
        <title>Genome-Enabled Discovery of Anthraquinone Biosynthesis in Senna tora.</title>
        <authorList>
            <person name="Kang S.-H."/>
            <person name="Pandey R.P."/>
            <person name="Lee C.-M."/>
            <person name="Sim J.-S."/>
            <person name="Jeong J.-T."/>
            <person name="Choi B.-S."/>
            <person name="Jung M."/>
            <person name="Ginzburg D."/>
            <person name="Zhao K."/>
            <person name="Won S.Y."/>
            <person name="Oh T.-J."/>
            <person name="Yu Y."/>
            <person name="Kim N.-H."/>
            <person name="Lee O.R."/>
            <person name="Lee T.-H."/>
            <person name="Bashyal P."/>
            <person name="Kim T.-S."/>
            <person name="Lee W.-H."/>
            <person name="Kawkins C."/>
            <person name="Kim C.-K."/>
            <person name="Kim J.S."/>
            <person name="Ahn B.O."/>
            <person name="Rhee S.Y."/>
            <person name="Sohng J.K."/>
        </authorList>
    </citation>
    <scope>NUCLEOTIDE SEQUENCE</scope>
    <source>
        <tissue evidence="1">Leaf</tissue>
    </source>
</reference>
<keyword evidence="2" id="KW-1185">Reference proteome</keyword>
<comment type="caution">
    <text evidence="1">The sequence shown here is derived from an EMBL/GenBank/DDBJ whole genome shotgun (WGS) entry which is preliminary data.</text>
</comment>
<name>A0A834X616_9FABA</name>
<proteinExistence type="predicted"/>